<dbReference type="EMBL" id="MFGA01000004">
    <property type="protein sequence ID" value="OGF21538.1"/>
    <property type="molecule type" value="Genomic_DNA"/>
</dbReference>
<keyword evidence="1" id="KW-0812">Transmembrane</keyword>
<organism evidence="2 3">
    <name type="scientific">Candidatus Falkowbacteria bacterium RIFOXYA2_FULL_38_12</name>
    <dbReference type="NCBI Taxonomy" id="1797993"/>
    <lineage>
        <taxon>Bacteria</taxon>
        <taxon>Candidatus Falkowiibacteriota</taxon>
    </lineage>
</organism>
<evidence type="ECO:0000256" key="1">
    <source>
        <dbReference type="SAM" id="Phobius"/>
    </source>
</evidence>
<proteinExistence type="predicted"/>
<keyword evidence="1" id="KW-0472">Membrane</keyword>
<evidence type="ECO:0000313" key="3">
    <source>
        <dbReference type="Proteomes" id="UP000177407"/>
    </source>
</evidence>
<keyword evidence="1" id="KW-1133">Transmembrane helix</keyword>
<feature type="transmembrane region" description="Helical" evidence="1">
    <location>
        <begin position="20"/>
        <end position="41"/>
    </location>
</feature>
<dbReference type="AlphaFoldDB" id="A0A1F5S4A8"/>
<gene>
    <name evidence="2" type="ORF">A2257_01190</name>
</gene>
<reference evidence="2 3" key="1">
    <citation type="journal article" date="2016" name="Nat. Commun.">
        <title>Thousands of microbial genomes shed light on interconnected biogeochemical processes in an aquifer system.</title>
        <authorList>
            <person name="Anantharaman K."/>
            <person name="Brown C.T."/>
            <person name="Hug L.A."/>
            <person name="Sharon I."/>
            <person name="Castelle C.J."/>
            <person name="Probst A.J."/>
            <person name="Thomas B.C."/>
            <person name="Singh A."/>
            <person name="Wilkins M.J."/>
            <person name="Karaoz U."/>
            <person name="Brodie E.L."/>
            <person name="Williams K.H."/>
            <person name="Hubbard S.S."/>
            <person name="Banfield J.F."/>
        </authorList>
    </citation>
    <scope>NUCLEOTIDE SEQUENCE [LARGE SCALE GENOMIC DNA]</scope>
</reference>
<accession>A0A1F5S4A8</accession>
<dbReference type="Proteomes" id="UP000177407">
    <property type="component" value="Unassembled WGS sequence"/>
</dbReference>
<evidence type="ECO:0000313" key="2">
    <source>
        <dbReference type="EMBL" id="OGF21538.1"/>
    </source>
</evidence>
<comment type="caution">
    <text evidence="2">The sequence shown here is derived from an EMBL/GenBank/DDBJ whole genome shotgun (WGS) entry which is preliminary data.</text>
</comment>
<name>A0A1F5S4A8_9BACT</name>
<sequence length="74" mass="8588">MYYYTRKNAFGQIKFSILGLSHLFFVSPLSVIPAQAGIYFFRRVDPRLRGNDRLKNHISKIPSSFSSPKSIFIF</sequence>
<protein>
    <submittedName>
        <fullName evidence="2">Uncharacterized protein</fullName>
    </submittedName>
</protein>